<keyword evidence="3" id="KW-1185">Reference proteome</keyword>
<dbReference type="InterPro" id="IPR036047">
    <property type="entry name" value="F-box-like_dom_sf"/>
</dbReference>
<dbReference type="Pfam" id="PF12937">
    <property type="entry name" value="F-box-like"/>
    <property type="match status" value="1"/>
</dbReference>
<proteinExistence type="predicted"/>
<name>A0AAD6ZSL7_9AGAR</name>
<reference evidence="2" key="1">
    <citation type="submission" date="2023-03" db="EMBL/GenBank/DDBJ databases">
        <title>Massive genome expansion in bonnet fungi (Mycena s.s.) driven by repeated elements and novel gene families across ecological guilds.</title>
        <authorList>
            <consortium name="Lawrence Berkeley National Laboratory"/>
            <person name="Harder C.B."/>
            <person name="Miyauchi S."/>
            <person name="Viragh M."/>
            <person name="Kuo A."/>
            <person name="Thoen E."/>
            <person name="Andreopoulos B."/>
            <person name="Lu D."/>
            <person name="Skrede I."/>
            <person name="Drula E."/>
            <person name="Henrissat B."/>
            <person name="Morin E."/>
            <person name="Kohler A."/>
            <person name="Barry K."/>
            <person name="LaButti K."/>
            <person name="Morin E."/>
            <person name="Salamov A."/>
            <person name="Lipzen A."/>
            <person name="Mereny Z."/>
            <person name="Hegedus B."/>
            <person name="Baldrian P."/>
            <person name="Stursova M."/>
            <person name="Weitz H."/>
            <person name="Taylor A."/>
            <person name="Grigoriev I.V."/>
            <person name="Nagy L.G."/>
            <person name="Martin F."/>
            <person name="Kauserud H."/>
        </authorList>
    </citation>
    <scope>NUCLEOTIDE SEQUENCE</scope>
    <source>
        <strain evidence="2">CBHHK002</strain>
    </source>
</reference>
<organism evidence="2 3">
    <name type="scientific">Mycena albidolilacea</name>
    <dbReference type="NCBI Taxonomy" id="1033008"/>
    <lineage>
        <taxon>Eukaryota</taxon>
        <taxon>Fungi</taxon>
        <taxon>Dikarya</taxon>
        <taxon>Basidiomycota</taxon>
        <taxon>Agaricomycotina</taxon>
        <taxon>Agaricomycetes</taxon>
        <taxon>Agaricomycetidae</taxon>
        <taxon>Agaricales</taxon>
        <taxon>Marasmiineae</taxon>
        <taxon>Mycenaceae</taxon>
        <taxon>Mycena</taxon>
    </lineage>
</organism>
<evidence type="ECO:0000313" key="2">
    <source>
        <dbReference type="EMBL" id="KAJ7336908.1"/>
    </source>
</evidence>
<accession>A0AAD6ZSL7</accession>
<dbReference type="EMBL" id="JARIHO010000030">
    <property type="protein sequence ID" value="KAJ7336908.1"/>
    <property type="molecule type" value="Genomic_DNA"/>
</dbReference>
<dbReference type="InterPro" id="IPR001810">
    <property type="entry name" value="F-box_dom"/>
</dbReference>
<dbReference type="SUPFAM" id="SSF81383">
    <property type="entry name" value="F-box domain"/>
    <property type="match status" value="1"/>
</dbReference>
<comment type="caution">
    <text evidence="2">The sequence shown here is derived from an EMBL/GenBank/DDBJ whole genome shotgun (WGS) entry which is preliminary data.</text>
</comment>
<dbReference type="PROSITE" id="PS50181">
    <property type="entry name" value="FBOX"/>
    <property type="match status" value="1"/>
</dbReference>
<protein>
    <recommendedName>
        <fullName evidence="1">F-box domain-containing protein</fullName>
    </recommendedName>
</protein>
<evidence type="ECO:0000259" key="1">
    <source>
        <dbReference type="PROSITE" id="PS50181"/>
    </source>
</evidence>
<sequence>MVLTRRAYKSIIRWLPNEILTAVMSHLLTSDLLALCRTSRLMRNIATPLLYRTISLSTMHQMHTFIRTMEQSSGSTSSFCRHVRQFDITDEDELALTARIVTEITPIMLQFCHLEFLDLLLVGFEFTTVLRDAYFPNLATFLYTVQPQSWALLTAFLNRHPTITELSLPRHGRIPPLGPICLPNLQTFTGPSSFVSALSAESAPIRSVFIIWYAEDWDIETPLLRLGKMASPAKIVALTASESVTPVAILAAVATHLPDIKTLRFGQLYIAPHTLRATLDMTAQLKRFTSLSVLDVIGPNDEEFTTDRETIELWSEACKSLSSIVIQGREWNLALGRWEMD</sequence>
<dbReference type="AlphaFoldDB" id="A0AAD6ZSL7"/>
<dbReference type="Proteomes" id="UP001218218">
    <property type="component" value="Unassembled WGS sequence"/>
</dbReference>
<evidence type="ECO:0000313" key="3">
    <source>
        <dbReference type="Proteomes" id="UP001218218"/>
    </source>
</evidence>
<feature type="domain" description="F-box" evidence="1">
    <location>
        <begin position="9"/>
        <end position="54"/>
    </location>
</feature>
<gene>
    <name evidence="2" type="ORF">DFH08DRAFT_877709</name>
</gene>